<dbReference type="EMBL" id="BMYV01000002">
    <property type="protein sequence ID" value="GGX69139.1"/>
    <property type="molecule type" value="Genomic_DNA"/>
</dbReference>
<dbReference type="Proteomes" id="UP000600865">
    <property type="component" value="Unassembled WGS sequence"/>
</dbReference>
<proteinExistence type="predicted"/>
<dbReference type="AlphaFoldDB" id="A0A918KQ63"/>
<name>A0A918KQ63_9PROT</name>
<accession>A0A918KQ63</accession>
<dbReference type="InterPro" id="IPR054233">
    <property type="entry name" value="DUF6958"/>
</dbReference>
<protein>
    <submittedName>
        <fullName evidence="1">Uncharacterized protein</fullName>
    </submittedName>
</protein>
<gene>
    <name evidence="1" type="ORF">GCM10011309_18840</name>
</gene>
<evidence type="ECO:0000313" key="1">
    <source>
        <dbReference type="EMBL" id="GGX69139.1"/>
    </source>
</evidence>
<dbReference type="Pfam" id="PF22278">
    <property type="entry name" value="DUF6958"/>
    <property type="match status" value="1"/>
</dbReference>
<evidence type="ECO:0000313" key="2">
    <source>
        <dbReference type="Proteomes" id="UP000600865"/>
    </source>
</evidence>
<organism evidence="1 2">
    <name type="scientific">Litorimonas cladophorae</name>
    <dbReference type="NCBI Taxonomy" id="1220491"/>
    <lineage>
        <taxon>Bacteria</taxon>
        <taxon>Pseudomonadati</taxon>
        <taxon>Pseudomonadota</taxon>
        <taxon>Alphaproteobacteria</taxon>
        <taxon>Maricaulales</taxon>
        <taxon>Robiginitomaculaceae</taxon>
    </lineage>
</organism>
<sequence length="101" mass="11360">MSEPKVTCYTPAEGRNAGVNIPKWKYDCIRRAILDVLDESETAQIRFKDLNDAVRLRLTSNQLAKLGSVGWHVTTVKLNMEVEGELVRVHGARPQTLRKGV</sequence>
<keyword evidence="2" id="KW-1185">Reference proteome</keyword>
<comment type="caution">
    <text evidence="1">The sequence shown here is derived from an EMBL/GenBank/DDBJ whole genome shotgun (WGS) entry which is preliminary data.</text>
</comment>
<dbReference type="RefSeq" id="WP_189584816.1">
    <property type="nucleotide sequence ID" value="NZ_BMYV01000002.1"/>
</dbReference>
<reference evidence="1 2" key="1">
    <citation type="journal article" date="2014" name="Int. J. Syst. Evol. Microbiol.">
        <title>Complete genome sequence of Corynebacterium casei LMG S-19264T (=DSM 44701T), isolated from a smear-ripened cheese.</title>
        <authorList>
            <consortium name="US DOE Joint Genome Institute (JGI-PGF)"/>
            <person name="Walter F."/>
            <person name="Albersmeier A."/>
            <person name="Kalinowski J."/>
            <person name="Ruckert C."/>
        </authorList>
    </citation>
    <scope>NUCLEOTIDE SEQUENCE [LARGE SCALE GENOMIC DNA]</scope>
    <source>
        <strain evidence="1 2">KCTC 23968</strain>
    </source>
</reference>